<protein>
    <submittedName>
        <fullName evidence="1">Polyketide biosynthesis dithiol-disulfide isomerase</fullName>
    </submittedName>
</protein>
<dbReference type="EMBL" id="CP032096">
    <property type="protein sequence ID" value="QBZ84140.1"/>
    <property type="molecule type" value="Genomic_DNA"/>
</dbReference>
<dbReference type="Pfam" id="PF13743">
    <property type="entry name" value="Thioredoxin_5"/>
    <property type="match status" value="1"/>
</dbReference>
<sequence>MTRKIKITFLGDILCVWAYSTHALLEKLKHEYADRIEIDYRFISVFGDAEKFIEDGWHDKGSYSGFSNHLQAVANELGYINVNPVIWKDCKPKTSSMAHLYMKAIQLWEQKNMSLSDNQNPLKRKSEEVLWQMRVLFFEQGKDISNTKILDDLLKNANIDPVQITPFLENGSAMASLLSDYELEPQLKLDGSPTLLLNENRQKLYGNIGYEVIKANIEALL</sequence>
<dbReference type="RefSeq" id="WP_135796694.1">
    <property type="nucleotide sequence ID" value="NZ_CP032096.1"/>
</dbReference>
<dbReference type="Proteomes" id="UP000296201">
    <property type="component" value="Chromosome"/>
</dbReference>
<dbReference type="Gene3D" id="3.40.30.10">
    <property type="entry name" value="Glutaredoxin"/>
    <property type="match status" value="1"/>
</dbReference>
<dbReference type="OrthoDB" id="9813770at2"/>
<dbReference type="InterPro" id="IPR036249">
    <property type="entry name" value="Thioredoxin-like_sf"/>
</dbReference>
<dbReference type="AlphaFoldDB" id="A0A4P7P1U3"/>
<keyword evidence="1" id="KW-0413">Isomerase</keyword>
<reference evidence="1 2" key="1">
    <citation type="submission" date="2018-08" db="EMBL/GenBank/DDBJ databases">
        <title>Horizontal acquisition of hydrogen conversion ability and other habitat adaptations in Hydrogenovibrio crunogenus strains.</title>
        <authorList>
            <person name="Gonnella G."/>
            <person name="Adam N."/>
            <person name="Perner M."/>
        </authorList>
    </citation>
    <scope>NUCLEOTIDE SEQUENCE [LARGE SCALE GENOMIC DNA]</scope>
    <source>
        <strain evidence="1 2">SP-41</strain>
    </source>
</reference>
<accession>A0A4P7P1U3</accession>
<evidence type="ECO:0000313" key="1">
    <source>
        <dbReference type="EMBL" id="QBZ84140.1"/>
    </source>
</evidence>
<dbReference type="GO" id="GO:0016853">
    <property type="term" value="F:isomerase activity"/>
    <property type="evidence" value="ECO:0007669"/>
    <property type="project" value="UniProtKB-KW"/>
</dbReference>
<gene>
    <name evidence="1" type="ORF">GHNINEIG_02215</name>
</gene>
<dbReference type="SUPFAM" id="SSF52833">
    <property type="entry name" value="Thioredoxin-like"/>
    <property type="match status" value="1"/>
</dbReference>
<proteinExistence type="predicted"/>
<organism evidence="1 2">
    <name type="scientific">Hydrogenovibrio crunogenus</name>
    <dbReference type="NCBI Taxonomy" id="39765"/>
    <lineage>
        <taxon>Bacteria</taxon>
        <taxon>Pseudomonadati</taxon>
        <taxon>Pseudomonadota</taxon>
        <taxon>Gammaproteobacteria</taxon>
        <taxon>Thiotrichales</taxon>
        <taxon>Piscirickettsiaceae</taxon>
        <taxon>Hydrogenovibrio</taxon>
    </lineage>
</organism>
<keyword evidence="2" id="KW-1185">Reference proteome</keyword>
<evidence type="ECO:0000313" key="2">
    <source>
        <dbReference type="Proteomes" id="UP000296201"/>
    </source>
</evidence>
<name>A0A4P7P1U3_9GAMM</name>